<feature type="chain" id="PRO_5010988841" description="Chitin-binding type-4 domain-containing protein" evidence="2">
    <location>
        <begin position="20"/>
        <end position="372"/>
    </location>
</feature>
<dbReference type="EMBL" id="MCGO01000054">
    <property type="protein sequence ID" value="ORY36741.1"/>
    <property type="molecule type" value="Genomic_DNA"/>
</dbReference>
<dbReference type="AlphaFoldDB" id="A0A1Y2BPS1"/>
<dbReference type="STRING" id="329046.A0A1Y2BPS1"/>
<evidence type="ECO:0000256" key="1">
    <source>
        <dbReference type="SAM" id="MobiDB-lite"/>
    </source>
</evidence>
<keyword evidence="4" id="KW-1185">Reference proteome</keyword>
<organism evidence="3 4">
    <name type="scientific">Rhizoclosmatium globosum</name>
    <dbReference type="NCBI Taxonomy" id="329046"/>
    <lineage>
        <taxon>Eukaryota</taxon>
        <taxon>Fungi</taxon>
        <taxon>Fungi incertae sedis</taxon>
        <taxon>Chytridiomycota</taxon>
        <taxon>Chytridiomycota incertae sedis</taxon>
        <taxon>Chytridiomycetes</taxon>
        <taxon>Chytridiales</taxon>
        <taxon>Chytriomycetaceae</taxon>
        <taxon>Rhizoclosmatium</taxon>
    </lineage>
</organism>
<keyword evidence="2" id="KW-0732">Signal</keyword>
<dbReference type="Proteomes" id="UP000193642">
    <property type="component" value="Unassembled WGS sequence"/>
</dbReference>
<evidence type="ECO:0000313" key="3">
    <source>
        <dbReference type="EMBL" id="ORY36741.1"/>
    </source>
</evidence>
<comment type="caution">
    <text evidence="3">The sequence shown here is derived from an EMBL/GenBank/DDBJ whole genome shotgun (WGS) entry which is preliminary data.</text>
</comment>
<proteinExistence type="predicted"/>
<feature type="region of interest" description="Disordered" evidence="1">
    <location>
        <begin position="331"/>
        <end position="372"/>
    </location>
</feature>
<protein>
    <recommendedName>
        <fullName evidence="5">Chitin-binding type-4 domain-containing protein</fullName>
    </recommendedName>
</protein>
<accession>A0A1Y2BPS1</accession>
<dbReference type="OrthoDB" id="5559126at2759"/>
<feature type="compositionally biased region" description="Basic residues" evidence="1">
    <location>
        <begin position="363"/>
        <end position="372"/>
    </location>
</feature>
<evidence type="ECO:0000313" key="4">
    <source>
        <dbReference type="Proteomes" id="UP000193642"/>
    </source>
</evidence>
<feature type="signal peptide" evidence="2">
    <location>
        <begin position="1"/>
        <end position="19"/>
    </location>
</feature>
<evidence type="ECO:0000256" key="2">
    <source>
        <dbReference type="SAM" id="SignalP"/>
    </source>
</evidence>
<name>A0A1Y2BPS1_9FUNG</name>
<evidence type="ECO:0008006" key="5">
    <source>
        <dbReference type="Google" id="ProtNLM"/>
    </source>
</evidence>
<gene>
    <name evidence="3" type="ORF">BCR33DRAFT_721950</name>
</gene>
<reference evidence="3 4" key="1">
    <citation type="submission" date="2016-07" db="EMBL/GenBank/DDBJ databases">
        <title>Pervasive Adenine N6-methylation of Active Genes in Fungi.</title>
        <authorList>
            <consortium name="DOE Joint Genome Institute"/>
            <person name="Mondo S.J."/>
            <person name="Dannebaum R.O."/>
            <person name="Kuo R.C."/>
            <person name="Labutti K."/>
            <person name="Haridas S."/>
            <person name="Kuo A."/>
            <person name="Salamov A."/>
            <person name="Ahrendt S.R."/>
            <person name="Lipzen A."/>
            <person name="Sullivan W."/>
            <person name="Andreopoulos W.B."/>
            <person name="Clum A."/>
            <person name="Lindquist E."/>
            <person name="Daum C."/>
            <person name="Ramamoorthy G.K."/>
            <person name="Gryganskyi A."/>
            <person name="Culley D."/>
            <person name="Magnuson J.K."/>
            <person name="James T.Y."/>
            <person name="O'Malley M.A."/>
            <person name="Stajich J.E."/>
            <person name="Spatafora J.W."/>
            <person name="Visel A."/>
            <person name="Grigoriev I.V."/>
        </authorList>
    </citation>
    <scope>NUCLEOTIDE SEQUENCE [LARGE SCALE GENOMIC DNA]</scope>
    <source>
        <strain evidence="3 4">JEL800</strain>
    </source>
</reference>
<sequence>MKLHICSLLLVGSFVSAHGMLYGPNGLADTETLGSTRGYDKVGILIDSLRAPSDPTAFCRNAPASSSRVPFILSPSGSSHSVALAFSLGSQHIGECSLELINPVTNTRTVIASVDGPKGCATMPNISPAFESTKLAPANVQCPQNVPKGLRTNDMCTFDWNFTLMNVENVDCTDCILRWSWTGRHVAATEHFENCIDVTIVKAGGVVASQPVQVPQLDQVVPEMNATADKSLPGNPGITQEVTAVKVTATTKFQAFENPVNSLSMDVPNTSTASSFVSSTTTYISDSPIVTMAPPRLQNYLNVANQPVATTSTLSTSTFTLTSIMQTSTTAMATKTSEPPKVAPTIIPEKPNQPYNLPQITIPKKKCPPRLR</sequence>